<keyword evidence="1" id="KW-1133">Transmembrane helix</keyword>
<dbReference type="InterPro" id="IPR014197">
    <property type="entry name" value="Sporulation_prot_YunB"/>
</dbReference>
<dbReference type="EMBL" id="JACJHX010000003">
    <property type="protein sequence ID" value="MBA9026202.1"/>
    <property type="molecule type" value="Genomic_DNA"/>
</dbReference>
<dbReference type="Proteomes" id="UP000626697">
    <property type="component" value="Unassembled WGS sequence"/>
</dbReference>
<protein>
    <submittedName>
        <fullName evidence="2">Sporulation protein YunB</fullName>
    </submittedName>
</protein>
<comment type="caution">
    <text evidence="2">The sequence shown here is derived from an EMBL/GenBank/DDBJ whole genome shotgun (WGS) entry which is preliminary data.</text>
</comment>
<feature type="transmembrane region" description="Helical" evidence="1">
    <location>
        <begin position="20"/>
        <end position="38"/>
    </location>
</feature>
<dbReference type="PIRSF" id="PIRSF021383">
    <property type="entry name" value="YunB"/>
    <property type="match status" value="1"/>
</dbReference>
<dbReference type="RefSeq" id="WP_182502104.1">
    <property type="nucleotide sequence ID" value="NZ_JACJHX010000003.1"/>
</dbReference>
<proteinExistence type="predicted"/>
<keyword evidence="1" id="KW-0812">Transmembrane</keyword>
<dbReference type="NCBIfam" id="TIGR02832">
    <property type="entry name" value="spo_yunB"/>
    <property type="match status" value="1"/>
</dbReference>
<keyword evidence="3" id="KW-1185">Reference proteome</keyword>
<reference evidence="2 3" key="1">
    <citation type="submission" date="2020-08" db="EMBL/GenBank/DDBJ databases">
        <title>Genomic Encyclopedia of Type Strains, Phase IV (KMG-IV): sequencing the most valuable type-strain genomes for metagenomic binning, comparative biology and taxonomic classification.</title>
        <authorList>
            <person name="Goeker M."/>
        </authorList>
    </citation>
    <scope>NUCLEOTIDE SEQUENCE [LARGE SCALE GENOMIC DNA]</scope>
    <source>
        <strain evidence="2 3">DSM 105481</strain>
    </source>
</reference>
<organism evidence="2 3">
    <name type="scientific">Peribacillus huizhouensis</name>
    <dbReference type="NCBI Taxonomy" id="1501239"/>
    <lineage>
        <taxon>Bacteria</taxon>
        <taxon>Bacillati</taxon>
        <taxon>Bacillota</taxon>
        <taxon>Bacilli</taxon>
        <taxon>Bacillales</taxon>
        <taxon>Bacillaceae</taxon>
        <taxon>Peribacillus</taxon>
    </lineage>
</organism>
<dbReference type="Pfam" id="PF09560">
    <property type="entry name" value="Spore_YunB"/>
    <property type="match status" value="1"/>
</dbReference>
<gene>
    <name evidence="2" type="ORF">HNP81_001487</name>
</gene>
<keyword evidence="1" id="KW-0472">Membrane</keyword>
<sequence length="255" mass="28741">MAKYRRFKFARGPLPTRHVILITFLLFIVTTIFSGWMIDKKIEPHLIEIAEAKTREFAVEAINDAIKQKISQNVDIRKLIVTHQAGDQIGYSFDPNIYNNVASETTLRVQEYLEAIREGELETLQTFKNDEFIDYASSEKEKGVIYKIPLGMATDAVLLANQGPKVPVRFEIIGDVTSEVETTTKETGINNTILEIFVNIKVNLHVIIPSVEKEITVENRVKIGDLILPGKVPQYYNGGGKQGDVNPIVVPEKKE</sequence>
<evidence type="ECO:0000256" key="1">
    <source>
        <dbReference type="SAM" id="Phobius"/>
    </source>
</evidence>
<accession>A0ABR6CPD5</accession>
<evidence type="ECO:0000313" key="3">
    <source>
        <dbReference type="Proteomes" id="UP000626697"/>
    </source>
</evidence>
<name>A0ABR6CPD5_9BACI</name>
<evidence type="ECO:0000313" key="2">
    <source>
        <dbReference type="EMBL" id="MBA9026202.1"/>
    </source>
</evidence>